<dbReference type="InterPro" id="IPR013112">
    <property type="entry name" value="FAD-bd_8"/>
</dbReference>
<feature type="transmembrane region" description="Helical" evidence="3">
    <location>
        <begin position="107"/>
        <end position="127"/>
    </location>
</feature>
<keyword evidence="3" id="KW-0812">Transmembrane</keyword>
<dbReference type="GO" id="GO:0005886">
    <property type="term" value="C:plasma membrane"/>
    <property type="evidence" value="ECO:0007669"/>
    <property type="project" value="TreeGrafter"/>
</dbReference>
<dbReference type="InterPro" id="IPR017938">
    <property type="entry name" value="Riboflavin_synthase-like_b-brl"/>
</dbReference>
<gene>
    <name evidence="5" type="ordered locus">MLP_09290</name>
</gene>
<keyword evidence="6" id="KW-1185">Reference proteome</keyword>
<dbReference type="HOGENOM" id="CLU_003827_19_3_11"/>
<dbReference type="Gene3D" id="2.40.30.10">
    <property type="entry name" value="Translation factors"/>
    <property type="match status" value="1"/>
</dbReference>
<dbReference type="EMBL" id="AP012204">
    <property type="protein sequence ID" value="BAK33943.1"/>
    <property type="molecule type" value="Genomic_DNA"/>
</dbReference>
<feature type="transmembrane region" description="Helical" evidence="3">
    <location>
        <begin position="68"/>
        <end position="87"/>
    </location>
</feature>
<dbReference type="eggNOG" id="COG4097">
    <property type="taxonomic scope" value="Bacteria"/>
</dbReference>
<name>F5XMM0_MICPN</name>
<feature type="transmembrane region" description="Helical" evidence="3">
    <location>
        <begin position="148"/>
        <end position="170"/>
    </location>
</feature>
<organism evidence="5 6">
    <name type="scientific">Microlunatus phosphovorus (strain ATCC 700054 / DSM 10555 / JCM 9379 / NBRC 101784 / NCIMB 13414 / VKM Ac-1990 / NM-1)</name>
    <dbReference type="NCBI Taxonomy" id="1032480"/>
    <lineage>
        <taxon>Bacteria</taxon>
        <taxon>Bacillati</taxon>
        <taxon>Actinomycetota</taxon>
        <taxon>Actinomycetes</taxon>
        <taxon>Propionibacteriales</taxon>
        <taxon>Propionibacteriaceae</taxon>
        <taxon>Microlunatus</taxon>
    </lineage>
</organism>
<evidence type="ECO:0000313" key="5">
    <source>
        <dbReference type="EMBL" id="BAK33943.1"/>
    </source>
</evidence>
<dbReference type="PANTHER" id="PTHR11972">
    <property type="entry name" value="NADPH OXIDASE"/>
    <property type="match status" value="1"/>
</dbReference>
<proteinExistence type="predicted"/>
<protein>
    <recommendedName>
        <fullName evidence="4">FAD-binding FR-type domain-containing protein</fullName>
    </recommendedName>
</protein>
<dbReference type="STRING" id="1032480.MLP_09290"/>
<sequence length="435" mass="48663">MSTLRTLAFWAVAVIFPLPLVLVYDAIATEPVSLKQLVLFGLIAYCWWLLSILLSVRPRWLDRFVGLPSIYGLHGMLGVLAIVLAYVHAENSYTSNRLARTLGDWGLYGAIATLCLAVFFPSGWLVERFRPFLAAKRFLERRLFRHQLSVWLHRLNIVILLMIWLHTHLLARMNQYLVFMVLFDLYTVAVLGIYAWKKWVAPGNAVVGTVVANHPLSEQSRRIVVALDREESAVQPGDFCFVSFEGSSAVGREAHPFSVTDDNRRVLTFTVRQHSDYTRKLGSLEVGSRARLEGPFGRFDSLIADHDDRKPVILLGMGAGVSPLLSLLGAYRTTRDIHLIWLVGAPGDAYYRDLLTGYEASSGGRLTVTICVVPLLSRELLAEELTDEQIRAGAFFVVGPNPGVLVAQRLLRRQRSAPGSRGMSRSPPVARRSPR</sequence>
<feature type="transmembrane region" description="Helical" evidence="3">
    <location>
        <begin position="7"/>
        <end position="24"/>
    </location>
</feature>
<dbReference type="Proteomes" id="UP000007947">
    <property type="component" value="Chromosome"/>
</dbReference>
<dbReference type="GO" id="GO:0033215">
    <property type="term" value="P:reductive iron assimilation"/>
    <property type="evidence" value="ECO:0007669"/>
    <property type="project" value="TreeGrafter"/>
</dbReference>
<dbReference type="PROSITE" id="PS51384">
    <property type="entry name" value="FAD_FR"/>
    <property type="match status" value="1"/>
</dbReference>
<dbReference type="InterPro" id="IPR039261">
    <property type="entry name" value="FNR_nucleotide-bd"/>
</dbReference>
<dbReference type="Pfam" id="PF08022">
    <property type="entry name" value="FAD_binding_8"/>
    <property type="match status" value="1"/>
</dbReference>
<dbReference type="GO" id="GO:0000293">
    <property type="term" value="F:ferric-chelate reductase activity"/>
    <property type="evidence" value="ECO:0007669"/>
    <property type="project" value="TreeGrafter"/>
</dbReference>
<feature type="domain" description="FAD-binding FR-type" evidence="4">
    <location>
        <begin position="203"/>
        <end position="302"/>
    </location>
</feature>
<evidence type="ECO:0000313" key="6">
    <source>
        <dbReference type="Proteomes" id="UP000007947"/>
    </source>
</evidence>
<evidence type="ECO:0000259" key="4">
    <source>
        <dbReference type="PROSITE" id="PS51384"/>
    </source>
</evidence>
<accession>F5XMM0</accession>
<feature type="region of interest" description="Disordered" evidence="2">
    <location>
        <begin position="415"/>
        <end position="435"/>
    </location>
</feature>
<dbReference type="SUPFAM" id="SSF52343">
    <property type="entry name" value="Ferredoxin reductase-like, C-terminal NADP-linked domain"/>
    <property type="match status" value="1"/>
</dbReference>
<dbReference type="InterPro" id="IPR017927">
    <property type="entry name" value="FAD-bd_FR_type"/>
</dbReference>
<dbReference type="GO" id="GO:0016175">
    <property type="term" value="F:superoxide-generating NAD(P)H oxidase activity"/>
    <property type="evidence" value="ECO:0007669"/>
    <property type="project" value="TreeGrafter"/>
</dbReference>
<evidence type="ECO:0000256" key="2">
    <source>
        <dbReference type="SAM" id="MobiDB-lite"/>
    </source>
</evidence>
<dbReference type="SUPFAM" id="SSF63380">
    <property type="entry name" value="Riboflavin synthase domain-like"/>
    <property type="match status" value="1"/>
</dbReference>
<evidence type="ECO:0000256" key="3">
    <source>
        <dbReference type="SAM" id="Phobius"/>
    </source>
</evidence>
<keyword evidence="3" id="KW-1133">Transmembrane helix</keyword>
<feature type="transmembrane region" description="Helical" evidence="3">
    <location>
        <begin position="36"/>
        <end position="56"/>
    </location>
</feature>
<feature type="compositionally biased region" description="Low complexity" evidence="2">
    <location>
        <begin position="424"/>
        <end position="435"/>
    </location>
</feature>
<evidence type="ECO:0000256" key="1">
    <source>
        <dbReference type="ARBA" id="ARBA00023002"/>
    </source>
</evidence>
<dbReference type="Gene3D" id="3.40.50.80">
    <property type="entry name" value="Nucleotide-binding domain of ferredoxin-NADP reductase (FNR) module"/>
    <property type="match status" value="1"/>
</dbReference>
<feature type="transmembrane region" description="Helical" evidence="3">
    <location>
        <begin position="176"/>
        <end position="196"/>
    </location>
</feature>
<dbReference type="AlphaFoldDB" id="F5XMM0"/>
<dbReference type="RefSeq" id="WP_013861828.1">
    <property type="nucleotide sequence ID" value="NC_015635.1"/>
</dbReference>
<keyword evidence="1" id="KW-0560">Oxidoreductase</keyword>
<dbReference type="PANTHER" id="PTHR11972:SF69">
    <property type="entry name" value="FERRIC REDUCTION OXIDASE 6-RELATED"/>
    <property type="match status" value="1"/>
</dbReference>
<reference evidence="5 6" key="1">
    <citation type="submission" date="2011-05" db="EMBL/GenBank/DDBJ databases">
        <title>Whole genome sequence of Microlunatus phosphovorus NM-1.</title>
        <authorList>
            <person name="Hosoyama A."/>
            <person name="Sasaki K."/>
            <person name="Harada T."/>
            <person name="Igarashi R."/>
            <person name="Kawakoshi A."/>
            <person name="Sasagawa M."/>
            <person name="Fukada J."/>
            <person name="Nakamura S."/>
            <person name="Katano Y."/>
            <person name="Hanada S."/>
            <person name="Kamagata Y."/>
            <person name="Nakamura N."/>
            <person name="Yamazaki S."/>
            <person name="Fujita N."/>
        </authorList>
    </citation>
    <scope>NUCLEOTIDE SEQUENCE [LARGE SCALE GENOMIC DNA]</scope>
    <source>
        <strain evidence="6">ATCC 700054 / DSM 10555 / JCM 9379 / NBRC 101784 / NCIMB 13414 / VKM Ac-1990 / NM-1</strain>
    </source>
</reference>
<dbReference type="KEGG" id="mph:MLP_09290"/>
<dbReference type="InterPro" id="IPR050369">
    <property type="entry name" value="RBOH/FRE"/>
</dbReference>
<feature type="transmembrane region" description="Helical" evidence="3">
    <location>
        <begin position="312"/>
        <end position="331"/>
    </location>
</feature>
<keyword evidence="3" id="KW-0472">Membrane</keyword>